<feature type="transmembrane region" description="Helical" evidence="6">
    <location>
        <begin position="43"/>
        <end position="59"/>
    </location>
</feature>
<dbReference type="GO" id="GO:0015179">
    <property type="term" value="F:L-amino acid transmembrane transporter activity"/>
    <property type="evidence" value="ECO:0000318"/>
    <property type="project" value="GO_Central"/>
</dbReference>
<keyword evidence="3" id="KW-0029">Amino-acid transport</keyword>
<feature type="transmembrane region" description="Helical" evidence="6">
    <location>
        <begin position="239"/>
        <end position="262"/>
    </location>
</feature>
<evidence type="ECO:0000256" key="1">
    <source>
        <dbReference type="ARBA" id="ARBA00004141"/>
    </source>
</evidence>
<dbReference type="EMBL" id="DF237071">
    <property type="protein sequence ID" value="GAQ82733.1"/>
    <property type="molecule type" value="Genomic_DNA"/>
</dbReference>
<evidence type="ECO:0000256" key="5">
    <source>
        <dbReference type="ARBA" id="ARBA00023136"/>
    </source>
</evidence>
<reference evidence="8 9" key="1">
    <citation type="journal article" date="2014" name="Nat. Commun.">
        <title>Klebsormidium flaccidum genome reveals primary factors for plant terrestrial adaptation.</title>
        <authorList>
            <person name="Hori K."/>
            <person name="Maruyama F."/>
            <person name="Fujisawa T."/>
            <person name="Togashi T."/>
            <person name="Yamamoto N."/>
            <person name="Seo M."/>
            <person name="Sato S."/>
            <person name="Yamada T."/>
            <person name="Mori H."/>
            <person name="Tajima N."/>
            <person name="Moriyama T."/>
            <person name="Ikeuchi M."/>
            <person name="Watanabe M."/>
            <person name="Wada H."/>
            <person name="Kobayashi K."/>
            <person name="Saito M."/>
            <person name="Masuda T."/>
            <person name="Sasaki-Sekimoto Y."/>
            <person name="Mashiguchi K."/>
            <person name="Awai K."/>
            <person name="Shimojima M."/>
            <person name="Masuda S."/>
            <person name="Iwai M."/>
            <person name="Nobusawa T."/>
            <person name="Narise T."/>
            <person name="Kondo S."/>
            <person name="Saito H."/>
            <person name="Sato R."/>
            <person name="Murakawa M."/>
            <person name="Ihara Y."/>
            <person name="Oshima-Yamada Y."/>
            <person name="Ohtaka K."/>
            <person name="Satoh M."/>
            <person name="Sonobe K."/>
            <person name="Ishii M."/>
            <person name="Ohtani R."/>
            <person name="Kanamori-Sato M."/>
            <person name="Honoki R."/>
            <person name="Miyazaki D."/>
            <person name="Mochizuki H."/>
            <person name="Umetsu J."/>
            <person name="Higashi K."/>
            <person name="Shibata D."/>
            <person name="Kamiya Y."/>
            <person name="Sato N."/>
            <person name="Nakamura Y."/>
            <person name="Tabata S."/>
            <person name="Ida S."/>
            <person name="Kurokawa K."/>
            <person name="Ohta H."/>
        </authorList>
    </citation>
    <scope>NUCLEOTIDE SEQUENCE [LARGE SCALE GENOMIC DNA]</scope>
    <source>
        <strain evidence="8 9">NIES-2285</strain>
    </source>
</reference>
<feature type="domain" description="Amino acid transporter transmembrane" evidence="7">
    <location>
        <begin position="83"/>
        <end position="450"/>
    </location>
</feature>
<keyword evidence="2 6" id="KW-0812">Transmembrane</keyword>
<feature type="transmembrane region" description="Helical" evidence="6">
    <location>
        <begin position="127"/>
        <end position="149"/>
    </location>
</feature>
<dbReference type="Pfam" id="PF01490">
    <property type="entry name" value="Aa_trans"/>
    <property type="match status" value="1"/>
</dbReference>
<dbReference type="GO" id="GO:0003333">
    <property type="term" value="P:amino acid transmembrane transport"/>
    <property type="evidence" value="ECO:0000318"/>
    <property type="project" value="GO_Central"/>
</dbReference>
<feature type="transmembrane region" description="Helical" evidence="6">
    <location>
        <begin position="274"/>
        <end position="298"/>
    </location>
</feature>
<feature type="transmembrane region" description="Helical" evidence="6">
    <location>
        <begin position="155"/>
        <end position="183"/>
    </location>
</feature>
<dbReference type="AlphaFoldDB" id="A0A1Y1HX59"/>
<feature type="transmembrane region" description="Helical" evidence="6">
    <location>
        <begin position="403"/>
        <end position="424"/>
    </location>
</feature>
<organism evidence="8 9">
    <name type="scientific">Klebsormidium nitens</name>
    <name type="common">Green alga</name>
    <name type="synonym">Ulothrix nitens</name>
    <dbReference type="NCBI Taxonomy" id="105231"/>
    <lineage>
        <taxon>Eukaryota</taxon>
        <taxon>Viridiplantae</taxon>
        <taxon>Streptophyta</taxon>
        <taxon>Klebsormidiophyceae</taxon>
        <taxon>Klebsormidiales</taxon>
        <taxon>Klebsormidiaceae</taxon>
        <taxon>Klebsormidium</taxon>
    </lineage>
</organism>
<feature type="transmembrane region" description="Helical" evidence="6">
    <location>
        <begin position="334"/>
        <end position="359"/>
    </location>
</feature>
<dbReference type="PANTHER" id="PTHR22950">
    <property type="entry name" value="AMINO ACID TRANSPORTER"/>
    <property type="match status" value="1"/>
</dbReference>
<keyword evidence="9" id="KW-1185">Reference proteome</keyword>
<proteinExistence type="predicted"/>
<protein>
    <submittedName>
        <fullName evidence="8">Amino acid transporter</fullName>
    </submittedName>
</protein>
<evidence type="ECO:0000256" key="6">
    <source>
        <dbReference type="SAM" id="Phobius"/>
    </source>
</evidence>
<keyword evidence="3" id="KW-0813">Transport</keyword>
<feature type="transmembrane region" description="Helical" evidence="6">
    <location>
        <begin position="79"/>
        <end position="99"/>
    </location>
</feature>
<sequence>MKALVRWSFSFTPLPLLREGPPQTATHLRLTTANHLFFKPRQGVLLTFSVIFALSAQLLRPSFEKLPPPIANHLTLTTANHGVLLTFSVIFCFSAQLLCRSFEKLPPNAEPSYPGLGSHACGAAGQWAVLVVAFTEFFGAACMCLIVTWQSVALLFPAGAGLCMVGTCLSLRHSVILGSLAAVLPSIWVRGFSRLTGIAISGVSSSLLLTAVVVGALLLDPDSAQVTGTGAHQHTFVKAASLPTGAGIMIVSLSGHAGLPSLRRSMRRPEHFERCLYIAFGTMFLVYALMGAAAYQYFGESCSVLVTHNLATSSSVAGWKLLKLGAFEISLSQLLSALVALSSFSTISPLVFVLAELIIDMAQGTTKARASAIVERCLRTVVLGVAYAVSVVAYDVLGYVESLVGGVASMCSSLLLPGVFYYVLHRNEMGLRQRTLVAALVCVGAACAVFIGVIDVEKLRRTKAPGYLPPS</sequence>
<evidence type="ECO:0000259" key="7">
    <source>
        <dbReference type="Pfam" id="PF01490"/>
    </source>
</evidence>
<keyword evidence="4 6" id="KW-1133">Transmembrane helix</keyword>
<dbReference type="Proteomes" id="UP000054558">
    <property type="component" value="Unassembled WGS sequence"/>
</dbReference>
<dbReference type="OrthoDB" id="438545at2759"/>
<evidence type="ECO:0000256" key="2">
    <source>
        <dbReference type="ARBA" id="ARBA00022692"/>
    </source>
</evidence>
<accession>A0A1Y1HX59</accession>
<dbReference type="GO" id="GO:0005774">
    <property type="term" value="C:vacuolar membrane"/>
    <property type="evidence" value="ECO:0000318"/>
    <property type="project" value="GO_Central"/>
</dbReference>
<evidence type="ECO:0000256" key="3">
    <source>
        <dbReference type="ARBA" id="ARBA00022970"/>
    </source>
</evidence>
<feature type="transmembrane region" description="Helical" evidence="6">
    <location>
        <begin position="195"/>
        <end position="219"/>
    </location>
</feature>
<feature type="transmembrane region" description="Helical" evidence="6">
    <location>
        <begin position="380"/>
        <end position="397"/>
    </location>
</feature>
<dbReference type="STRING" id="105231.A0A1Y1HX59"/>
<evidence type="ECO:0000313" key="9">
    <source>
        <dbReference type="Proteomes" id="UP000054558"/>
    </source>
</evidence>
<dbReference type="InterPro" id="IPR013057">
    <property type="entry name" value="AA_transpt_TM"/>
</dbReference>
<dbReference type="OMA" id="FSYPLNM"/>
<evidence type="ECO:0000256" key="4">
    <source>
        <dbReference type="ARBA" id="ARBA00022989"/>
    </source>
</evidence>
<name>A0A1Y1HX59_KLENI</name>
<comment type="subcellular location">
    <subcellularLocation>
        <location evidence="1">Membrane</location>
        <topology evidence="1">Multi-pass membrane protein</topology>
    </subcellularLocation>
</comment>
<feature type="transmembrane region" description="Helical" evidence="6">
    <location>
        <begin position="436"/>
        <end position="454"/>
    </location>
</feature>
<gene>
    <name evidence="8" type="ORF">KFL_001220020</name>
</gene>
<evidence type="ECO:0000313" key="8">
    <source>
        <dbReference type="EMBL" id="GAQ82733.1"/>
    </source>
</evidence>
<keyword evidence="5 6" id="KW-0472">Membrane</keyword>
<dbReference type="PANTHER" id="PTHR22950:SF685">
    <property type="entry name" value="AMINO ACID TRANSPORTER PROTEIN"/>
    <property type="match status" value="1"/>
</dbReference>